<feature type="domain" description="6-phosphogluconate dehydrogenase NADP-binding" evidence="1">
    <location>
        <begin position="7"/>
        <end position="129"/>
    </location>
</feature>
<dbReference type="RefSeq" id="WP_304378801.1">
    <property type="nucleotide sequence ID" value="NZ_JAUOZU010000023.1"/>
</dbReference>
<dbReference type="SUPFAM" id="SSF48179">
    <property type="entry name" value="6-phosphogluconate dehydrogenase C-terminal domain-like"/>
    <property type="match status" value="1"/>
</dbReference>
<proteinExistence type="predicted"/>
<dbReference type="InterPro" id="IPR006115">
    <property type="entry name" value="6PGDH_NADP-bd"/>
</dbReference>
<dbReference type="Gene3D" id="3.40.50.720">
    <property type="entry name" value="NAD(P)-binding Rossmann-like Domain"/>
    <property type="match status" value="1"/>
</dbReference>
<dbReference type="EMBL" id="JAUOZU010000023">
    <property type="protein sequence ID" value="MDO6966871.1"/>
    <property type="molecule type" value="Genomic_DNA"/>
</dbReference>
<keyword evidence="4" id="KW-1185">Reference proteome</keyword>
<reference evidence="3" key="1">
    <citation type="journal article" date="2015" name="Int. J. Syst. Evol. Microbiol.">
        <title>Rhizobium alvei sp. nov., isolated from a freshwater river.</title>
        <authorList>
            <person name="Sheu S.Y."/>
            <person name="Huang H.W."/>
            <person name="Young C.C."/>
            <person name="Chen W.M."/>
        </authorList>
    </citation>
    <scope>NUCLEOTIDE SEQUENCE</scope>
    <source>
        <strain evidence="3">TNR-22</strain>
    </source>
</reference>
<gene>
    <name evidence="3" type="ORF">Q4481_23195</name>
</gene>
<dbReference type="SUPFAM" id="SSF51735">
    <property type="entry name" value="NAD(P)-binding Rossmann-fold domains"/>
    <property type="match status" value="1"/>
</dbReference>
<protein>
    <submittedName>
        <fullName evidence="3">DUF1932 domain-containing protein</fullName>
    </submittedName>
</protein>
<feature type="domain" description="Phosphogluconate dehydrogenase NAD-binding putative C-terminal" evidence="2">
    <location>
        <begin position="197"/>
        <end position="267"/>
    </location>
</feature>
<dbReference type="Gene3D" id="1.10.1040.10">
    <property type="entry name" value="N-(1-d-carboxylethyl)-l-norvaline Dehydrogenase, domain 2"/>
    <property type="match status" value="1"/>
</dbReference>
<dbReference type="Proteomes" id="UP001174932">
    <property type="component" value="Unassembled WGS sequence"/>
</dbReference>
<dbReference type="InterPro" id="IPR008927">
    <property type="entry name" value="6-PGluconate_DH-like_C_sf"/>
</dbReference>
<dbReference type="InterPro" id="IPR015814">
    <property type="entry name" value="Pgluconate_DH_NAD-bd_C"/>
</dbReference>
<name>A0ABT8YSX0_9HYPH</name>
<evidence type="ECO:0000313" key="3">
    <source>
        <dbReference type="EMBL" id="MDO6966871.1"/>
    </source>
</evidence>
<dbReference type="InterPro" id="IPR036291">
    <property type="entry name" value="NAD(P)-bd_dom_sf"/>
</dbReference>
<comment type="caution">
    <text evidence="3">The sequence shown here is derived from an EMBL/GenBank/DDBJ whole genome shotgun (WGS) entry which is preliminary data.</text>
</comment>
<dbReference type="InterPro" id="IPR013328">
    <property type="entry name" value="6PGD_dom2"/>
</dbReference>
<dbReference type="Pfam" id="PF03446">
    <property type="entry name" value="NAD_binding_2"/>
    <property type="match status" value="1"/>
</dbReference>
<evidence type="ECO:0000313" key="4">
    <source>
        <dbReference type="Proteomes" id="UP001174932"/>
    </source>
</evidence>
<sequence>MSDLPPIGFVGFGEAAHAISGSWTHDRSMPLAAYDRGIEAPSTSDLIIDRCRQNGVVACATPALALENAMLVFSLVTADQALSAASACAPFLRPGAIWLDGNSCAPGTKTEAARIIEAAGGVYTDMAIMAPVYPKRHQVPILLSGAQADSAADLLIRLGMEPTIAGARVGDASMIKMLRSVMIKGLEALTSECLLAARRAGVDDAVIASLQASDPGIDWRRRGTYNLERMLVHGARRAAEMEEVCTTLRDLGLPDWISSGTVTWQRHLSQLDLAPGEDIFAERADRVLSAL</sequence>
<reference evidence="3" key="2">
    <citation type="submission" date="2023-07" db="EMBL/GenBank/DDBJ databases">
        <authorList>
            <person name="Shen H."/>
        </authorList>
    </citation>
    <scope>NUCLEOTIDE SEQUENCE</scope>
    <source>
        <strain evidence="3">TNR-22</strain>
    </source>
</reference>
<evidence type="ECO:0000259" key="1">
    <source>
        <dbReference type="Pfam" id="PF03446"/>
    </source>
</evidence>
<organism evidence="3 4">
    <name type="scientific">Rhizobium alvei</name>
    <dbReference type="NCBI Taxonomy" id="1132659"/>
    <lineage>
        <taxon>Bacteria</taxon>
        <taxon>Pseudomonadati</taxon>
        <taxon>Pseudomonadota</taxon>
        <taxon>Alphaproteobacteria</taxon>
        <taxon>Hyphomicrobiales</taxon>
        <taxon>Rhizobiaceae</taxon>
        <taxon>Rhizobium/Agrobacterium group</taxon>
        <taxon>Rhizobium</taxon>
    </lineage>
</organism>
<dbReference type="Pfam" id="PF09130">
    <property type="entry name" value="DUF1932"/>
    <property type="match status" value="1"/>
</dbReference>
<evidence type="ECO:0000259" key="2">
    <source>
        <dbReference type="Pfam" id="PF09130"/>
    </source>
</evidence>
<accession>A0ABT8YSX0</accession>